<accession>A0AAN8TXC9</accession>
<feature type="compositionally biased region" description="Polar residues" evidence="4">
    <location>
        <begin position="135"/>
        <end position="155"/>
    </location>
</feature>
<proteinExistence type="inferred from homology"/>
<dbReference type="InterPro" id="IPR052421">
    <property type="entry name" value="PCW_Enzyme_Inhibitor"/>
</dbReference>
<dbReference type="PANTHER" id="PTHR36710">
    <property type="entry name" value="PECTINESTERASE INHIBITOR-LIKE"/>
    <property type="match status" value="1"/>
</dbReference>
<dbReference type="Proteomes" id="UP001371456">
    <property type="component" value="Unassembled WGS sequence"/>
</dbReference>
<evidence type="ECO:0000313" key="7">
    <source>
        <dbReference type="EMBL" id="KAK6795089.1"/>
    </source>
</evidence>
<dbReference type="InterPro" id="IPR034086">
    <property type="entry name" value="PMEI_plant"/>
</dbReference>
<dbReference type="EMBL" id="JBANQN010000003">
    <property type="protein sequence ID" value="KAK6795089.1"/>
    <property type="molecule type" value="Genomic_DNA"/>
</dbReference>
<dbReference type="AlphaFoldDB" id="A0AAN8TXC9"/>
<comment type="similarity">
    <text evidence="3">Belongs to the PMEI family.</text>
</comment>
<dbReference type="PANTHER" id="PTHR36710:SF4">
    <property type="entry name" value="PLANT INVERTASE_PECTIN METHYLESTERASE INHIBITOR SUPERFAMILY PROTEIN"/>
    <property type="match status" value="1"/>
</dbReference>
<dbReference type="CDD" id="cd15797">
    <property type="entry name" value="PMEI"/>
    <property type="match status" value="1"/>
</dbReference>
<reference evidence="7 8" key="1">
    <citation type="submission" date="2024-02" db="EMBL/GenBank/DDBJ databases">
        <title>de novo genome assembly of Solanum bulbocastanum strain 11H21.</title>
        <authorList>
            <person name="Hosaka A.J."/>
        </authorList>
    </citation>
    <scope>NUCLEOTIDE SEQUENCE [LARGE SCALE GENOMIC DNA]</scope>
    <source>
        <tissue evidence="7">Young leaves</tissue>
    </source>
</reference>
<sequence>MALSYNFVTFLIVFLLSISVTLTSVKSDLIDDICSKTLKKAVCLSALRADPRSKGANLEGLATISIDLSQKKAKSTHDLVSTLLKQATDPNLKTRYSSCLENYNDTINDLGELSGFLKSKDYESLNIHASAASDGPSTCDDNFSGPPTESPQLKNASDNLQGLISIILVVSNQLKGMLNA</sequence>
<dbReference type="SMART" id="SM00856">
    <property type="entry name" value="PMEI"/>
    <property type="match status" value="1"/>
</dbReference>
<gene>
    <name evidence="7" type="ORF">RDI58_008542</name>
</gene>
<dbReference type="GO" id="GO:0046910">
    <property type="term" value="F:pectinesterase inhibitor activity"/>
    <property type="evidence" value="ECO:0007669"/>
    <property type="project" value="InterPro"/>
</dbReference>
<dbReference type="SUPFAM" id="SSF101148">
    <property type="entry name" value="Plant invertase/pectin methylesterase inhibitor"/>
    <property type="match status" value="1"/>
</dbReference>
<dbReference type="FunFam" id="1.20.140.40:FF:000008">
    <property type="entry name" value="Invertase/pectin methylesterase inhibitor family protein"/>
    <property type="match status" value="1"/>
</dbReference>
<evidence type="ECO:0000256" key="2">
    <source>
        <dbReference type="ARBA" id="ARBA00023157"/>
    </source>
</evidence>
<evidence type="ECO:0000256" key="5">
    <source>
        <dbReference type="SAM" id="SignalP"/>
    </source>
</evidence>
<evidence type="ECO:0000259" key="6">
    <source>
        <dbReference type="SMART" id="SM00856"/>
    </source>
</evidence>
<feature type="chain" id="PRO_5042918391" description="Pectinesterase inhibitor domain-containing protein" evidence="5">
    <location>
        <begin position="28"/>
        <end position="180"/>
    </location>
</feature>
<evidence type="ECO:0000256" key="1">
    <source>
        <dbReference type="ARBA" id="ARBA00022729"/>
    </source>
</evidence>
<dbReference type="NCBIfam" id="TIGR01614">
    <property type="entry name" value="PME_inhib"/>
    <property type="match status" value="1"/>
</dbReference>
<feature type="domain" description="Pectinesterase inhibitor" evidence="6">
    <location>
        <begin position="25"/>
        <end position="170"/>
    </location>
</feature>
<organism evidence="7 8">
    <name type="scientific">Solanum bulbocastanum</name>
    <name type="common">Wild potato</name>
    <dbReference type="NCBI Taxonomy" id="147425"/>
    <lineage>
        <taxon>Eukaryota</taxon>
        <taxon>Viridiplantae</taxon>
        <taxon>Streptophyta</taxon>
        <taxon>Embryophyta</taxon>
        <taxon>Tracheophyta</taxon>
        <taxon>Spermatophyta</taxon>
        <taxon>Magnoliopsida</taxon>
        <taxon>eudicotyledons</taxon>
        <taxon>Gunneridae</taxon>
        <taxon>Pentapetalae</taxon>
        <taxon>asterids</taxon>
        <taxon>lamiids</taxon>
        <taxon>Solanales</taxon>
        <taxon>Solanaceae</taxon>
        <taxon>Solanoideae</taxon>
        <taxon>Solaneae</taxon>
        <taxon>Solanum</taxon>
    </lineage>
</organism>
<protein>
    <recommendedName>
        <fullName evidence="6">Pectinesterase inhibitor domain-containing protein</fullName>
    </recommendedName>
</protein>
<feature type="region of interest" description="Disordered" evidence="4">
    <location>
        <begin position="132"/>
        <end position="155"/>
    </location>
</feature>
<evidence type="ECO:0000256" key="4">
    <source>
        <dbReference type="SAM" id="MobiDB-lite"/>
    </source>
</evidence>
<evidence type="ECO:0000256" key="3">
    <source>
        <dbReference type="ARBA" id="ARBA00038471"/>
    </source>
</evidence>
<comment type="caution">
    <text evidence="7">The sequence shown here is derived from an EMBL/GenBank/DDBJ whole genome shotgun (WGS) entry which is preliminary data.</text>
</comment>
<name>A0AAN8TXC9_SOLBU</name>
<dbReference type="InterPro" id="IPR035513">
    <property type="entry name" value="Invertase/methylesterase_inhib"/>
</dbReference>
<dbReference type="InterPro" id="IPR006501">
    <property type="entry name" value="Pectinesterase_inhib_dom"/>
</dbReference>
<evidence type="ECO:0000313" key="8">
    <source>
        <dbReference type="Proteomes" id="UP001371456"/>
    </source>
</evidence>
<dbReference type="Pfam" id="PF04043">
    <property type="entry name" value="PMEI"/>
    <property type="match status" value="1"/>
</dbReference>
<keyword evidence="8" id="KW-1185">Reference proteome</keyword>
<keyword evidence="2" id="KW-1015">Disulfide bond</keyword>
<feature type="signal peptide" evidence="5">
    <location>
        <begin position="1"/>
        <end position="27"/>
    </location>
</feature>
<dbReference type="Gene3D" id="1.20.140.40">
    <property type="entry name" value="Invertase/pectin methylesterase inhibitor family protein"/>
    <property type="match status" value="1"/>
</dbReference>
<keyword evidence="1 5" id="KW-0732">Signal</keyword>